<organism evidence="2 3">
    <name type="scientific">Streptomyces spiralis</name>
    <dbReference type="NCBI Taxonomy" id="66376"/>
    <lineage>
        <taxon>Bacteria</taxon>
        <taxon>Bacillati</taxon>
        <taxon>Actinomycetota</taxon>
        <taxon>Actinomycetes</taxon>
        <taxon>Kitasatosporales</taxon>
        <taxon>Streptomycetaceae</taxon>
        <taxon>Streptomyces</taxon>
    </lineage>
</organism>
<keyword evidence="3" id="KW-1185">Reference proteome</keyword>
<dbReference type="Proteomes" id="UP000641386">
    <property type="component" value="Unassembled WGS sequence"/>
</dbReference>
<name>A0A919ADR1_9ACTN</name>
<accession>A0A919ADR1</accession>
<reference evidence="2" key="2">
    <citation type="submission" date="2020-09" db="EMBL/GenBank/DDBJ databases">
        <authorList>
            <person name="Sun Q."/>
            <person name="Ohkuma M."/>
        </authorList>
    </citation>
    <scope>NUCLEOTIDE SEQUENCE</scope>
    <source>
        <strain evidence="2">JCM 3302</strain>
    </source>
</reference>
<evidence type="ECO:0000256" key="1">
    <source>
        <dbReference type="SAM" id="MobiDB-lite"/>
    </source>
</evidence>
<proteinExistence type="predicted"/>
<sequence length="80" mass="8865">MPDAVDEPLAFEERESFTHRSAADSQRGGEFDLTQLRSGREVAGEDRLAYEVGGLLRQSTATGFGERCDSHVLMLTFDID</sequence>
<feature type="compositionally biased region" description="Basic and acidic residues" evidence="1">
    <location>
        <begin position="11"/>
        <end position="30"/>
    </location>
</feature>
<gene>
    <name evidence="2" type="ORF">GCM10014715_63830</name>
</gene>
<protein>
    <submittedName>
        <fullName evidence="2">Uncharacterized protein</fullName>
    </submittedName>
</protein>
<dbReference type="AlphaFoldDB" id="A0A919ADR1"/>
<evidence type="ECO:0000313" key="2">
    <source>
        <dbReference type="EMBL" id="GHE98917.1"/>
    </source>
</evidence>
<feature type="region of interest" description="Disordered" evidence="1">
    <location>
        <begin position="1"/>
        <end position="35"/>
    </location>
</feature>
<reference evidence="2" key="1">
    <citation type="journal article" date="2014" name="Int. J. Syst. Evol. Microbiol.">
        <title>Complete genome sequence of Corynebacterium casei LMG S-19264T (=DSM 44701T), isolated from a smear-ripened cheese.</title>
        <authorList>
            <consortium name="US DOE Joint Genome Institute (JGI-PGF)"/>
            <person name="Walter F."/>
            <person name="Albersmeier A."/>
            <person name="Kalinowski J."/>
            <person name="Ruckert C."/>
        </authorList>
    </citation>
    <scope>NUCLEOTIDE SEQUENCE</scope>
    <source>
        <strain evidence="2">JCM 3302</strain>
    </source>
</reference>
<feature type="compositionally biased region" description="Acidic residues" evidence="1">
    <location>
        <begin position="1"/>
        <end position="10"/>
    </location>
</feature>
<evidence type="ECO:0000313" key="3">
    <source>
        <dbReference type="Proteomes" id="UP000641386"/>
    </source>
</evidence>
<dbReference type="EMBL" id="BNBC01000038">
    <property type="protein sequence ID" value="GHE98917.1"/>
    <property type="molecule type" value="Genomic_DNA"/>
</dbReference>
<comment type="caution">
    <text evidence="2">The sequence shown here is derived from an EMBL/GenBank/DDBJ whole genome shotgun (WGS) entry which is preliminary data.</text>
</comment>